<dbReference type="EMBL" id="LJZR01000019">
    <property type="protein sequence ID" value="KPQ34548.1"/>
    <property type="molecule type" value="Genomic_DNA"/>
</dbReference>
<sequence>MNLSPRTKYMWAVELRAILQGAAGSFLFGIPLLYTVEVWAIGSATDSPRLLAVQASTFVVVLLLTQIEGFRRSLSINPIETLLESIEALGIGIFCAAIALLLLRRITLETPLSEALGKLIFEGVPFSLGVTLARSTLERRRSDQRRTLESDSTPPLPTLPALPAAALSLRSTLSSTLADIDATIIGAIVIAFSIAPTEEIAIIASALPTLWLLLIMAASLLISYIIVFASGFTDRRKRAQRGLLLSPFTETLVTYIVVLIASALMLIFFQQLSSNDPWPEWLSNIIVLGLPASVGGAAGRILA</sequence>
<dbReference type="Pfam" id="PF09622">
    <property type="entry name" value="DUF2391"/>
    <property type="match status" value="1"/>
</dbReference>
<organism evidence="2 3">
    <name type="scientific">Phormidesmis priestleyi Ana</name>
    <dbReference type="NCBI Taxonomy" id="1666911"/>
    <lineage>
        <taxon>Bacteria</taxon>
        <taxon>Bacillati</taxon>
        <taxon>Cyanobacteriota</taxon>
        <taxon>Cyanophyceae</taxon>
        <taxon>Leptolyngbyales</taxon>
        <taxon>Leptolyngbyaceae</taxon>
        <taxon>Phormidesmis</taxon>
    </lineage>
</organism>
<keyword evidence="1" id="KW-0812">Transmembrane</keyword>
<name>A0A0P7YVR8_9CYAN</name>
<dbReference type="InterPro" id="IPR013416">
    <property type="entry name" value="CHP02587_IM"/>
</dbReference>
<keyword evidence="1" id="KW-1133">Transmembrane helix</keyword>
<protein>
    <submittedName>
        <fullName evidence="2">Putative membrane protein</fullName>
    </submittedName>
</protein>
<evidence type="ECO:0000313" key="2">
    <source>
        <dbReference type="EMBL" id="KPQ34548.1"/>
    </source>
</evidence>
<feature type="transmembrane region" description="Helical" evidence="1">
    <location>
        <begin position="21"/>
        <end position="42"/>
    </location>
</feature>
<evidence type="ECO:0000313" key="3">
    <source>
        <dbReference type="Proteomes" id="UP000050465"/>
    </source>
</evidence>
<feature type="transmembrane region" description="Helical" evidence="1">
    <location>
        <begin position="252"/>
        <end position="269"/>
    </location>
</feature>
<comment type="caution">
    <text evidence="2">The sequence shown here is derived from an EMBL/GenBank/DDBJ whole genome shotgun (WGS) entry which is preliminary data.</text>
</comment>
<evidence type="ECO:0000256" key="1">
    <source>
        <dbReference type="SAM" id="Phobius"/>
    </source>
</evidence>
<dbReference type="AlphaFoldDB" id="A0A0P7YVR8"/>
<dbReference type="PATRIC" id="fig|1666911.3.peg.201"/>
<feature type="transmembrane region" description="Helical" evidence="1">
    <location>
        <begin position="210"/>
        <end position="232"/>
    </location>
</feature>
<dbReference type="STRING" id="1666911.HLUCCA11_14710"/>
<dbReference type="NCBIfam" id="TIGR02587">
    <property type="entry name" value="TIGR02587 family membrane protein"/>
    <property type="match status" value="1"/>
</dbReference>
<feature type="transmembrane region" description="Helical" evidence="1">
    <location>
        <begin position="88"/>
        <end position="107"/>
    </location>
</feature>
<gene>
    <name evidence="2" type="ORF">HLUCCA11_14710</name>
</gene>
<feature type="transmembrane region" description="Helical" evidence="1">
    <location>
        <begin position="281"/>
        <end position="302"/>
    </location>
</feature>
<accession>A0A0P7YVR8</accession>
<dbReference type="InterPro" id="IPR024464">
    <property type="entry name" value="DUF2391"/>
</dbReference>
<feature type="transmembrane region" description="Helical" evidence="1">
    <location>
        <begin position="177"/>
        <end position="195"/>
    </location>
</feature>
<dbReference type="Proteomes" id="UP000050465">
    <property type="component" value="Unassembled WGS sequence"/>
</dbReference>
<reference evidence="2 3" key="1">
    <citation type="submission" date="2015-09" db="EMBL/GenBank/DDBJ databases">
        <title>Identification and resolution of microdiversity through metagenomic sequencing of parallel consortia.</title>
        <authorList>
            <person name="Nelson W.C."/>
            <person name="Romine M.F."/>
            <person name="Lindemann S.R."/>
        </authorList>
    </citation>
    <scope>NUCLEOTIDE SEQUENCE [LARGE SCALE GENOMIC DNA]</scope>
    <source>
        <strain evidence="2">Ana</strain>
    </source>
</reference>
<proteinExistence type="predicted"/>
<keyword evidence="1" id="KW-0472">Membrane</keyword>